<reference evidence="11 12" key="1">
    <citation type="submission" date="2018-01" db="EMBL/GenBank/DDBJ databases">
        <title>The whole genome sequencing and assembly of Paenibacillus chitinolyticus KCCM 41400 strain.</title>
        <authorList>
            <person name="Kim J.-Y."/>
            <person name="Park M.-K."/>
            <person name="Lee Y.-J."/>
            <person name="Yi H."/>
            <person name="Bahn Y.-S."/>
            <person name="Kim J.F."/>
            <person name="Lee D.-W."/>
        </authorList>
    </citation>
    <scope>NUCLEOTIDE SEQUENCE [LARGE SCALE GENOMIC DNA]</scope>
    <source>
        <strain evidence="11 12">KCCM 41400</strain>
    </source>
</reference>
<dbReference type="Proteomes" id="UP001527202">
    <property type="component" value="Unassembled WGS sequence"/>
</dbReference>
<keyword evidence="5 8" id="KW-0812">Transmembrane</keyword>
<evidence type="ECO:0000313" key="13">
    <source>
        <dbReference type="Proteomes" id="UP001527202"/>
    </source>
</evidence>
<feature type="transmembrane region" description="Helical" evidence="8">
    <location>
        <begin position="206"/>
        <end position="226"/>
    </location>
</feature>
<sequence length="407" mass="46170">MNRKKRVWAALAIILLLAAYVRIDFLRSVDHEMPHDSLNYDKMVRQLLETGVYAYNGETPNAFVTPGYPLFLAAVYEIADYKEHDPLPWVRYIQALLSLAALGFIYRIARRFSGELPTLIALLIAAVYPPFVWANGAILTEVLAIFLLLGYLLAQIRVFETPSYGRAAAAGIWLGLTVIVRPEFLPLIALAFAFQWLRDKEARKRTIRLFACSAAAVVLLLAPWWIRNAVTLHQWVVTATQENPFRAGTYPYNTFNDESLVDPVGKTEKELAIARLKAGFTTQPGLFIKWYTIGKMQYVYQSVYRGGGHQPYYPVIPFNANLLHRTLMLSGAIAVLAALRRWREPVTLLALVVIAMSLIRLGFVADYRYNVTMMPLIIILDCVLGWRAFMWWKGRRAQKAAALNPTK</sequence>
<evidence type="ECO:0000256" key="7">
    <source>
        <dbReference type="ARBA" id="ARBA00023136"/>
    </source>
</evidence>
<dbReference type="Pfam" id="PF13231">
    <property type="entry name" value="PMT_2"/>
    <property type="match status" value="1"/>
</dbReference>
<gene>
    <name evidence="10" type="ORF">M5X16_07635</name>
    <name evidence="11" type="ORF">PC41400_06875</name>
</gene>
<dbReference type="InterPro" id="IPR038731">
    <property type="entry name" value="RgtA/B/C-like"/>
</dbReference>
<keyword evidence="3" id="KW-0328">Glycosyltransferase</keyword>
<dbReference type="KEGG" id="pchi:PC41400_06875"/>
<accession>A0A410WSL1</accession>
<feature type="domain" description="Glycosyltransferase RgtA/B/C/D-like" evidence="9">
    <location>
        <begin position="66"/>
        <end position="225"/>
    </location>
</feature>
<dbReference type="GO" id="GO:0016763">
    <property type="term" value="F:pentosyltransferase activity"/>
    <property type="evidence" value="ECO:0007669"/>
    <property type="project" value="TreeGrafter"/>
</dbReference>
<feature type="transmembrane region" description="Helical" evidence="8">
    <location>
        <begin position="121"/>
        <end position="152"/>
    </location>
</feature>
<name>A0A410WSL1_9BACL</name>
<dbReference type="AlphaFoldDB" id="A0A410WSL1"/>
<feature type="transmembrane region" description="Helical" evidence="8">
    <location>
        <begin position="346"/>
        <end position="365"/>
    </location>
</feature>
<evidence type="ECO:0000259" key="9">
    <source>
        <dbReference type="Pfam" id="PF13231"/>
    </source>
</evidence>
<feature type="transmembrane region" description="Helical" evidence="8">
    <location>
        <begin position="172"/>
        <end position="194"/>
    </location>
</feature>
<protein>
    <submittedName>
        <fullName evidence="10">Glycosyltransferase family 39 protein</fullName>
    </submittedName>
</protein>
<evidence type="ECO:0000256" key="8">
    <source>
        <dbReference type="SAM" id="Phobius"/>
    </source>
</evidence>
<feature type="transmembrane region" description="Helical" evidence="8">
    <location>
        <begin position="89"/>
        <end position="109"/>
    </location>
</feature>
<keyword evidence="7 8" id="KW-0472">Membrane</keyword>
<reference evidence="10 13" key="2">
    <citation type="submission" date="2022-05" db="EMBL/GenBank/DDBJ databases">
        <title>Genome Sequencing of Bee-Associated Microbes.</title>
        <authorList>
            <person name="Dunlap C."/>
        </authorList>
    </citation>
    <scope>NUCLEOTIDE SEQUENCE [LARGE SCALE GENOMIC DNA]</scope>
    <source>
        <strain evidence="10 13">NRRL B-23120</strain>
    </source>
</reference>
<evidence type="ECO:0000256" key="3">
    <source>
        <dbReference type="ARBA" id="ARBA00022676"/>
    </source>
</evidence>
<evidence type="ECO:0000256" key="4">
    <source>
        <dbReference type="ARBA" id="ARBA00022679"/>
    </source>
</evidence>
<keyword evidence="4" id="KW-0808">Transferase</keyword>
<keyword evidence="6 8" id="KW-1133">Transmembrane helix</keyword>
<feature type="transmembrane region" description="Helical" evidence="8">
    <location>
        <begin position="322"/>
        <end position="339"/>
    </location>
</feature>
<evidence type="ECO:0000256" key="5">
    <source>
        <dbReference type="ARBA" id="ARBA00022692"/>
    </source>
</evidence>
<dbReference type="OrthoDB" id="136232at2"/>
<organism evidence="11 12">
    <name type="scientific">Paenibacillus chitinolyticus</name>
    <dbReference type="NCBI Taxonomy" id="79263"/>
    <lineage>
        <taxon>Bacteria</taxon>
        <taxon>Bacillati</taxon>
        <taxon>Bacillota</taxon>
        <taxon>Bacilli</taxon>
        <taxon>Bacillales</taxon>
        <taxon>Paenibacillaceae</taxon>
        <taxon>Paenibacillus</taxon>
    </lineage>
</organism>
<dbReference type="EMBL" id="JAMDMJ010000008">
    <property type="protein sequence ID" value="MCY9595639.1"/>
    <property type="molecule type" value="Genomic_DNA"/>
</dbReference>
<dbReference type="EMBL" id="CP026520">
    <property type="protein sequence ID" value="QAV17399.1"/>
    <property type="molecule type" value="Genomic_DNA"/>
</dbReference>
<dbReference type="GO" id="GO:0005886">
    <property type="term" value="C:plasma membrane"/>
    <property type="evidence" value="ECO:0007669"/>
    <property type="project" value="UniProtKB-SubCell"/>
</dbReference>
<evidence type="ECO:0000256" key="1">
    <source>
        <dbReference type="ARBA" id="ARBA00004651"/>
    </source>
</evidence>
<evidence type="ECO:0000313" key="10">
    <source>
        <dbReference type="EMBL" id="MCY9595639.1"/>
    </source>
</evidence>
<dbReference type="GeneID" id="95374540"/>
<comment type="subcellular location">
    <subcellularLocation>
        <location evidence="1">Cell membrane</location>
        <topology evidence="1">Multi-pass membrane protein</topology>
    </subcellularLocation>
</comment>
<dbReference type="PANTHER" id="PTHR33908:SF11">
    <property type="entry name" value="MEMBRANE PROTEIN"/>
    <property type="match status" value="1"/>
</dbReference>
<dbReference type="InterPro" id="IPR050297">
    <property type="entry name" value="LipidA_mod_glycosyltrf_83"/>
</dbReference>
<keyword evidence="2" id="KW-1003">Cell membrane</keyword>
<proteinExistence type="predicted"/>
<evidence type="ECO:0000313" key="12">
    <source>
        <dbReference type="Proteomes" id="UP000288943"/>
    </source>
</evidence>
<evidence type="ECO:0000256" key="6">
    <source>
        <dbReference type="ARBA" id="ARBA00022989"/>
    </source>
</evidence>
<dbReference type="RefSeq" id="WP_042229458.1">
    <property type="nucleotide sequence ID" value="NZ_CP026520.1"/>
</dbReference>
<dbReference type="GO" id="GO:0009103">
    <property type="term" value="P:lipopolysaccharide biosynthetic process"/>
    <property type="evidence" value="ECO:0007669"/>
    <property type="project" value="UniProtKB-ARBA"/>
</dbReference>
<dbReference type="Proteomes" id="UP000288943">
    <property type="component" value="Chromosome"/>
</dbReference>
<feature type="transmembrane region" description="Helical" evidence="8">
    <location>
        <begin position="371"/>
        <end position="389"/>
    </location>
</feature>
<evidence type="ECO:0000313" key="11">
    <source>
        <dbReference type="EMBL" id="QAV17399.1"/>
    </source>
</evidence>
<evidence type="ECO:0000256" key="2">
    <source>
        <dbReference type="ARBA" id="ARBA00022475"/>
    </source>
</evidence>
<dbReference type="PANTHER" id="PTHR33908">
    <property type="entry name" value="MANNOSYLTRANSFERASE YKCB-RELATED"/>
    <property type="match status" value="1"/>
</dbReference>
<keyword evidence="13" id="KW-1185">Reference proteome</keyword>